<dbReference type="Gene3D" id="3.40.50.300">
    <property type="entry name" value="P-loop containing nucleotide triphosphate hydrolases"/>
    <property type="match status" value="1"/>
</dbReference>
<keyword evidence="6" id="KW-1185">Reference proteome</keyword>
<comment type="similarity">
    <text evidence="1">Belongs to the SMC family. SbcC subfamily.</text>
</comment>
<reference evidence="5" key="1">
    <citation type="submission" date="2020-12" db="EMBL/GenBank/DDBJ databases">
        <title>Genomic characterization of non-nitrogen-fixing Frankia strains.</title>
        <authorList>
            <person name="Carlos-Shanley C."/>
            <person name="Guerra T."/>
            <person name="Hahn D."/>
        </authorList>
    </citation>
    <scope>NUCLEOTIDE SEQUENCE</scope>
    <source>
        <strain evidence="5">CN6</strain>
    </source>
</reference>
<evidence type="ECO:0000313" key="5">
    <source>
        <dbReference type="EMBL" id="MBL7625598.1"/>
    </source>
</evidence>
<dbReference type="Proteomes" id="UP000604475">
    <property type="component" value="Unassembled WGS sequence"/>
</dbReference>
<feature type="non-terminal residue" evidence="5">
    <location>
        <position position="1"/>
    </location>
</feature>
<evidence type="ECO:0000256" key="2">
    <source>
        <dbReference type="ARBA" id="ARBA00011322"/>
    </source>
</evidence>
<name>A0A937RFT5_9ACTN</name>
<dbReference type="PANTHER" id="PTHR32114:SF2">
    <property type="entry name" value="ABC TRANSPORTER ABCH.3"/>
    <property type="match status" value="1"/>
</dbReference>
<keyword evidence="5" id="KW-0269">Exonuclease</keyword>
<evidence type="ECO:0000256" key="4">
    <source>
        <dbReference type="SAM" id="MobiDB-lite"/>
    </source>
</evidence>
<dbReference type="PANTHER" id="PTHR32114">
    <property type="entry name" value="ABC TRANSPORTER ABCH.3"/>
    <property type="match status" value="1"/>
</dbReference>
<dbReference type="GO" id="GO:0004527">
    <property type="term" value="F:exonuclease activity"/>
    <property type="evidence" value="ECO:0007669"/>
    <property type="project" value="UniProtKB-KW"/>
</dbReference>
<evidence type="ECO:0000256" key="3">
    <source>
        <dbReference type="ARBA" id="ARBA00013368"/>
    </source>
</evidence>
<dbReference type="EMBL" id="JAEACQ010000002">
    <property type="protein sequence ID" value="MBL7625598.1"/>
    <property type="molecule type" value="Genomic_DNA"/>
</dbReference>
<dbReference type="InterPro" id="IPR027417">
    <property type="entry name" value="P-loop_NTPase"/>
</dbReference>
<feature type="compositionally biased region" description="Basic and acidic residues" evidence="4">
    <location>
        <begin position="194"/>
        <end position="205"/>
    </location>
</feature>
<sequence length="635" mass="65683">PPLFLKRPGGAPRPPLAGAVRERLAARGAAADAARDAALARARAGELRQQRFDAITAELAAALVDGSPCPVCGALGHPDPTEVRADHVGKDEELAAEARAARREAAASEAARRLAGLTERVRTLRATLLRVPDSLPAAVAERSAASPVDPVRELLDELRGTLLDESVLLDDATSPGSADHAPGSADRDSDDPDSAERGSAGHDSAKPGGGGPEPAERIATELDAVAAAFTVAAREATAAARDLPGAEAGLAALADAETRAHAELATHRSEQRQAGLRAAAARERAARALAKVPAALRDPARLVARVDAVAAFALACGQAEQAVRAARQAAGEVSRAEAAAVAAAAEAGFADPAAALAARRDADWLADAERRVREHREDRVRVLSRLQDPELAETAAGPPAPLDERERAAADARAAHERALAAAATAAERARRLAALVDEYAAAHAALAPRRTAADRLRALADLAAGRGGNQHGMPLSSYVLAARLEEVAQAASQRLAAMSGGRYTLVHDAGERRDRRRRAGLGLLVEDAWTGRSRPTATLSGGETFQAALSLALGLADVVSAESGGHAIDALFVDEGFGTLDPDSLDEVMNVLDELRSGGRLVGVVSHVADLRLRIPTQIQVHKGPNGSTVETTI</sequence>
<feature type="region of interest" description="Disordered" evidence="4">
    <location>
        <begin position="167"/>
        <end position="215"/>
    </location>
</feature>
<dbReference type="Pfam" id="PF13558">
    <property type="entry name" value="SbcC_Walker_B"/>
    <property type="match status" value="1"/>
</dbReference>
<feature type="region of interest" description="Disordered" evidence="4">
    <location>
        <begin position="389"/>
        <end position="410"/>
    </location>
</feature>
<evidence type="ECO:0000313" key="6">
    <source>
        <dbReference type="Proteomes" id="UP000604475"/>
    </source>
</evidence>
<dbReference type="AlphaFoldDB" id="A0A937RFT5"/>
<keyword evidence="5" id="KW-0378">Hydrolase</keyword>
<accession>A0A937RFT5</accession>
<dbReference type="SUPFAM" id="SSF52540">
    <property type="entry name" value="P-loop containing nucleoside triphosphate hydrolases"/>
    <property type="match status" value="1"/>
</dbReference>
<evidence type="ECO:0000256" key="1">
    <source>
        <dbReference type="ARBA" id="ARBA00006930"/>
    </source>
</evidence>
<dbReference type="RefSeq" id="WP_285222585.1">
    <property type="nucleotide sequence ID" value="NZ_JAEACQ010000002.1"/>
</dbReference>
<organism evidence="5 6">
    <name type="scientific">Frankia nepalensis</name>
    <dbReference type="NCBI Taxonomy" id="1836974"/>
    <lineage>
        <taxon>Bacteria</taxon>
        <taxon>Bacillati</taxon>
        <taxon>Actinomycetota</taxon>
        <taxon>Actinomycetes</taxon>
        <taxon>Frankiales</taxon>
        <taxon>Frankiaceae</taxon>
        <taxon>Frankia</taxon>
    </lineage>
</organism>
<proteinExistence type="inferred from homology"/>
<comment type="subunit">
    <text evidence="2">Heterodimer of SbcC and SbcD.</text>
</comment>
<comment type="caution">
    <text evidence="5">The sequence shown here is derived from an EMBL/GenBank/DDBJ whole genome shotgun (WGS) entry which is preliminary data.</text>
</comment>
<keyword evidence="5" id="KW-0540">Nuclease</keyword>
<gene>
    <name evidence="5" type="ORF">I7412_00065</name>
</gene>
<protein>
    <recommendedName>
        <fullName evidence="3">Nuclease SbcCD subunit C</fullName>
    </recommendedName>
</protein>